<dbReference type="PANTHER" id="PTHR13806">
    <property type="entry name" value="FLOTILLIN-RELATED"/>
    <property type="match status" value="1"/>
</dbReference>
<dbReference type="GO" id="GO:0072659">
    <property type="term" value="P:protein localization to plasma membrane"/>
    <property type="evidence" value="ECO:0007669"/>
    <property type="project" value="TreeGrafter"/>
</dbReference>
<reference evidence="5 6" key="1">
    <citation type="journal article" date="2013" name="Genome Announc.">
        <title>Draft Genome Sequence of a Benzothiophene-Desulfurizing Bacterium, Gordona terrae Strain C-6.</title>
        <authorList>
            <person name="Wang W."/>
            <person name="Ma T."/>
            <person name="Ren Y."/>
            <person name="Li G."/>
        </authorList>
    </citation>
    <scope>NUCLEOTIDE SEQUENCE [LARGE SCALE GENOMIC DNA]</scope>
    <source>
        <strain evidence="5 6">C-6</strain>
    </source>
</reference>
<dbReference type="PANTHER" id="PTHR13806:SF46">
    <property type="entry name" value="FLOTILLIN-1-RELATED"/>
    <property type="match status" value="1"/>
</dbReference>
<evidence type="ECO:0000256" key="3">
    <source>
        <dbReference type="ARBA" id="ARBA00023136"/>
    </source>
</evidence>
<evidence type="ECO:0000259" key="4">
    <source>
        <dbReference type="Pfam" id="PF01145"/>
    </source>
</evidence>
<dbReference type="Proteomes" id="UP000013569">
    <property type="component" value="Unassembled WGS sequence"/>
</dbReference>
<dbReference type="SUPFAM" id="SSF117892">
    <property type="entry name" value="Band 7/SPFH domain"/>
    <property type="match status" value="1"/>
</dbReference>
<dbReference type="GO" id="GO:0002020">
    <property type="term" value="F:protease binding"/>
    <property type="evidence" value="ECO:0007669"/>
    <property type="project" value="TreeGrafter"/>
</dbReference>
<accession>R7Y550</accession>
<dbReference type="EMBL" id="AQPW01000031">
    <property type="protein sequence ID" value="EON31127.1"/>
    <property type="molecule type" value="Genomic_DNA"/>
</dbReference>
<evidence type="ECO:0000313" key="5">
    <source>
        <dbReference type="EMBL" id="EON31127.1"/>
    </source>
</evidence>
<comment type="subcellular location">
    <subcellularLocation>
        <location evidence="1">Membrane</location>
    </subcellularLocation>
</comment>
<feature type="domain" description="Band 7" evidence="4">
    <location>
        <begin position="57"/>
        <end position="237"/>
    </location>
</feature>
<proteinExistence type="inferred from homology"/>
<gene>
    <name evidence="5" type="ORF">GTC6_19381</name>
</gene>
<dbReference type="InterPro" id="IPR001107">
    <property type="entry name" value="Band_7"/>
</dbReference>
<dbReference type="CDD" id="cd03399">
    <property type="entry name" value="SPFH_flotillin"/>
    <property type="match status" value="1"/>
</dbReference>
<sequence length="428" mass="46451">MASRSMRQDLSPTHPIGHLVAKQATLCPLRFRTARHGALDSADHEEKPMLGYYVPEPDEAMLISGAKSDADNAPFVVVVGHGKWVMPFFRKVRFLSMALHEATIREVCVTTQGIQLNVRAVIAHKVGNDVASIVNAGQRFISEQESEMNQLTGQVFSGHLRSIVGSMTVEQIIRERDTLARQVLDASKREMGSIGLVVDSFQIQSIDDMDSGYINALAAPNIAKVQREAAVERARADQESAKAQQESLRNQADYERETAIKRAAIKAETDKANAEAAQAGPLAQARVNQEVIREQSVLAQAQAELREQELISEVVKPAEAEALRRQIIAEAEAKAVEIQSAAAAQHNRIALDQQLIEALPTLVGEVAKGLSTANLTVYNGAEGVNEIMTGVITQGAALLRSLQDQVAPTMVDGSADEHHVNGTPVREN</sequence>
<dbReference type="PATRIC" id="fig|1316928.3.peg.3917"/>
<organism evidence="5 6">
    <name type="scientific">Gordonia terrae C-6</name>
    <dbReference type="NCBI Taxonomy" id="1316928"/>
    <lineage>
        <taxon>Bacteria</taxon>
        <taxon>Bacillati</taxon>
        <taxon>Actinomycetota</taxon>
        <taxon>Actinomycetes</taxon>
        <taxon>Mycobacteriales</taxon>
        <taxon>Gordoniaceae</taxon>
        <taxon>Gordonia</taxon>
    </lineage>
</organism>
<dbReference type="GO" id="GO:0005886">
    <property type="term" value="C:plasma membrane"/>
    <property type="evidence" value="ECO:0007669"/>
    <property type="project" value="TreeGrafter"/>
</dbReference>
<dbReference type="InterPro" id="IPR027705">
    <property type="entry name" value="Flotillin_fam"/>
</dbReference>
<name>R7Y550_9ACTN</name>
<dbReference type="Pfam" id="PF01145">
    <property type="entry name" value="Band_7"/>
    <property type="match status" value="1"/>
</dbReference>
<evidence type="ECO:0000313" key="6">
    <source>
        <dbReference type="Proteomes" id="UP000013569"/>
    </source>
</evidence>
<protein>
    <recommendedName>
        <fullName evidence="4">Band 7 domain-containing protein</fullName>
    </recommendedName>
</protein>
<evidence type="ECO:0000256" key="1">
    <source>
        <dbReference type="ARBA" id="ARBA00004370"/>
    </source>
</evidence>
<comment type="similarity">
    <text evidence="2">Belongs to the band 7/mec-2 family. Flotillin subfamily.</text>
</comment>
<keyword evidence="3" id="KW-0472">Membrane</keyword>
<dbReference type="Gene3D" id="3.30.479.30">
    <property type="entry name" value="Band 7 domain"/>
    <property type="match status" value="1"/>
</dbReference>
<dbReference type="AlphaFoldDB" id="R7Y550"/>
<dbReference type="InterPro" id="IPR036013">
    <property type="entry name" value="Band_7/SPFH_dom_sf"/>
</dbReference>
<comment type="caution">
    <text evidence="5">The sequence shown here is derived from an EMBL/GenBank/DDBJ whole genome shotgun (WGS) entry which is preliminary data.</text>
</comment>
<evidence type="ECO:0000256" key="2">
    <source>
        <dbReference type="ARBA" id="ARBA00007161"/>
    </source>
</evidence>